<dbReference type="PIRSF" id="PIRSF011503">
    <property type="entry name" value="DdrB_PduH"/>
    <property type="match status" value="1"/>
</dbReference>
<proteinExistence type="predicted"/>
<dbReference type="eggNOG" id="ENOG503354T">
    <property type="taxonomic scope" value="Bacteria"/>
</dbReference>
<dbReference type="Gene3D" id="3.40.50.10150">
    <property type="entry name" value="B12-dependent dehydatase associated subunit"/>
    <property type="match status" value="1"/>
</dbReference>
<keyword evidence="2" id="KW-1185">Reference proteome</keyword>
<evidence type="ECO:0000313" key="2">
    <source>
        <dbReference type="Proteomes" id="UP000001823"/>
    </source>
</evidence>
<dbReference type="RefSeq" id="WP_003451934.1">
    <property type="nucleotide sequence ID" value="NC_008261.1"/>
</dbReference>
<dbReference type="Proteomes" id="UP000001823">
    <property type="component" value="Chromosome"/>
</dbReference>
<evidence type="ECO:0000313" key="1">
    <source>
        <dbReference type="EMBL" id="ABG84425.1"/>
    </source>
</evidence>
<dbReference type="InterPro" id="IPR010254">
    <property type="entry name" value="B12-dep_deHydtase_bsu"/>
</dbReference>
<accession>A0A0H2YTR2</accession>
<organism evidence="1 2">
    <name type="scientific">Clostridium perfringens (strain ATCC 13124 / DSM 756 / JCM 1290 / NCIMB 6125 / NCTC 8237 / Type A)</name>
    <dbReference type="NCBI Taxonomy" id="195103"/>
    <lineage>
        <taxon>Bacteria</taxon>
        <taxon>Bacillati</taxon>
        <taxon>Bacillota</taxon>
        <taxon>Clostridia</taxon>
        <taxon>Eubacteriales</taxon>
        <taxon>Clostridiaceae</taxon>
        <taxon>Clostridium</taxon>
    </lineage>
</organism>
<dbReference type="SUPFAM" id="SSF52968">
    <property type="entry name" value="B12-dependent dehydatase associated subunit"/>
    <property type="match status" value="1"/>
</dbReference>
<gene>
    <name evidence="1" type="primary">dhaG</name>
    <name evidence="1" type="ordered locus">CPF_1177</name>
</gene>
<dbReference type="KEGG" id="cpf:CPF_1177"/>
<dbReference type="InterPro" id="IPR003208">
    <property type="entry name" value="Dehydtase/Dehydtase_re"/>
</dbReference>
<sequence>MIKDYNHPSIFVYCSLGINEVDIEEILWGIEEEGIPFILKNKDLNDAKELANLAANDSKLSVGIGVNSKGDVSLTINKLKEEEPLFFINLEKGNTCLRSLGANGARLVKGMPLKNI</sequence>
<reference evidence="1 2" key="1">
    <citation type="journal article" date="2006" name="Genome Res.">
        <title>Skewed genomic variability in strains of the toxigenic bacterial pathogen, Clostridium perfringens.</title>
        <authorList>
            <person name="Myers G.S."/>
            <person name="Rasko D.A."/>
            <person name="Cheung J.K."/>
            <person name="Ravel J."/>
            <person name="Seshadri R."/>
            <person name="Deboy R.T."/>
            <person name="Ren Q."/>
            <person name="Varga J."/>
            <person name="Awad M.M."/>
            <person name="Brinkac L.M."/>
            <person name="Daugherty S.C."/>
            <person name="Haft D.H."/>
            <person name="Dodson R.J."/>
            <person name="Madupu R."/>
            <person name="Nelson W.C."/>
            <person name="Rosovitz M.J."/>
            <person name="Sullivan S.A."/>
            <person name="Khouri H."/>
            <person name="Dimitrov G.I."/>
            <person name="Watkins K.L."/>
            <person name="Mulligan S."/>
            <person name="Benton J."/>
            <person name="Radune D."/>
            <person name="Fisher D.J."/>
            <person name="Atkins H.S."/>
            <person name="Hiscox T."/>
            <person name="Jost B.H."/>
            <person name="Billington S.J."/>
            <person name="Songer J.G."/>
            <person name="McClane B.A."/>
            <person name="Titball R.W."/>
            <person name="Rood J.I."/>
            <person name="Melville S.B."/>
            <person name="Paulsen I.T."/>
        </authorList>
    </citation>
    <scope>NUCLEOTIDE SEQUENCE [LARGE SCALE GENOMIC DNA]</scope>
    <source>
        <strain evidence="2">ATCC 13124 / DSM 756 / JCM 1290 / NCIMB 6125 / NCTC 8237 / S 107 / Type A</strain>
    </source>
</reference>
<dbReference type="Pfam" id="PF02288">
    <property type="entry name" value="Dehydratase_MU"/>
    <property type="match status" value="1"/>
</dbReference>
<dbReference type="AlphaFoldDB" id="A0A0H2YTR2"/>
<dbReference type="GeneID" id="93002545"/>
<dbReference type="PaxDb" id="195103-CPF_1177"/>
<dbReference type="HOGENOM" id="CLU_139758_1_0_9"/>
<dbReference type="EMBL" id="CP000246">
    <property type="protein sequence ID" value="ABG84425.1"/>
    <property type="molecule type" value="Genomic_DNA"/>
</dbReference>
<name>A0A0H2YTR2_CLOP1</name>
<dbReference type="STRING" id="195103.CPF_1177"/>
<dbReference type="SMR" id="A0A0H2YTR2"/>
<dbReference type="InterPro" id="IPR009192">
    <property type="entry name" value="Diol/glycerol_deHydtase_re_ssu"/>
</dbReference>
<protein>
    <submittedName>
        <fullName evidence="1">Glycerol dehydratase reactivation factor, small subunit</fullName>
    </submittedName>
</protein>